<dbReference type="GeneID" id="108663678"/>
<protein>
    <submittedName>
        <fullName evidence="4">UPF0481 protein At3g47200-like</fullName>
    </submittedName>
</protein>
<reference evidence="3" key="1">
    <citation type="journal article" date="1997" name="Nucleic Acids Res.">
        <title>tRNAscan-SE: a program for improved detection of transfer RNA genes in genomic sequence.</title>
        <authorList>
            <person name="Lowe T.M."/>
            <person name="Eddy S.R."/>
        </authorList>
    </citation>
    <scope>NUCLEOTIDE SEQUENCE [LARGE SCALE GENOMIC DNA]</scope>
    <source>
        <strain evidence="3">r\B97-61/B2</strain>
    </source>
</reference>
<dbReference type="RefSeq" id="XP_017984430.1">
    <property type="nucleotide sequence ID" value="XM_018128941.1"/>
</dbReference>
<name>A0AB32X0J9_THECC</name>
<dbReference type="InterPro" id="IPR004158">
    <property type="entry name" value="DUF247_pln"/>
</dbReference>
<proteinExistence type="predicted"/>
<evidence type="ECO:0000313" key="4">
    <source>
        <dbReference type="RefSeq" id="XP_017984430.1"/>
    </source>
</evidence>
<keyword evidence="2" id="KW-1133">Transmembrane helix</keyword>
<reference evidence="4" key="2">
    <citation type="submission" date="2025-08" db="UniProtKB">
        <authorList>
            <consortium name="RefSeq"/>
        </authorList>
    </citation>
    <scope>IDENTIFICATION</scope>
</reference>
<dbReference type="PANTHER" id="PTHR31170">
    <property type="entry name" value="BNAC04G53230D PROTEIN"/>
    <property type="match status" value="1"/>
</dbReference>
<keyword evidence="2" id="KW-0472">Membrane</keyword>
<dbReference type="Proteomes" id="UP000694886">
    <property type="component" value="Chromosome 1"/>
</dbReference>
<dbReference type="KEGG" id="tcc:108663678"/>
<evidence type="ECO:0000256" key="2">
    <source>
        <dbReference type="SAM" id="Phobius"/>
    </source>
</evidence>
<dbReference type="AlphaFoldDB" id="A0AB32X0J9"/>
<organism evidence="3 4">
    <name type="scientific">Theobroma cacao</name>
    <name type="common">Cacao</name>
    <name type="synonym">Cocoa</name>
    <dbReference type="NCBI Taxonomy" id="3641"/>
    <lineage>
        <taxon>Eukaryota</taxon>
        <taxon>Viridiplantae</taxon>
        <taxon>Streptophyta</taxon>
        <taxon>Embryophyta</taxon>
        <taxon>Tracheophyta</taxon>
        <taxon>Spermatophyta</taxon>
        <taxon>Magnoliopsida</taxon>
        <taxon>eudicotyledons</taxon>
        <taxon>Gunneridae</taxon>
        <taxon>Pentapetalae</taxon>
        <taxon>rosids</taxon>
        <taxon>malvids</taxon>
        <taxon>Malvales</taxon>
        <taxon>Malvaceae</taxon>
        <taxon>Byttnerioideae</taxon>
        <taxon>Theobroma</taxon>
    </lineage>
</organism>
<accession>A0AB32X0J9</accession>
<dbReference type="Pfam" id="PF03140">
    <property type="entry name" value="DUF247"/>
    <property type="match status" value="2"/>
</dbReference>
<dbReference type="Gramene" id="Tc01v2_t032970.1">
    <property type="protein sequence ID" value="Tc01v2_p032970.1"/>
    <property type="gene ID" value="Tc01v2_g032970"/>
</dbReference>
<sequence>MAANTGQEIAPLNENNDQPKDPAIDVPGPECCIFKIPRRFRAGNEEAYTPHLISIGPIHHGDKNLTQMELQKQRCYKKFLETTSQERLTEFHGYVKSHLIRICRCYEVQFICNLEVSQLIEIISNDAVFIIALFLRDWAEKQKSTDKDCNDDEEDVYHVLNQRDDKEDDYYNFLNNSALLRVNLLTDLTLLENQIPFFVLEDLYKLAFFISDKTSFLDLACLYFGIKKDPSFEEKKIKHFTDLIRYQVLRAYPLTYDMRVGNHNMHNATKLHEAGVKFKCTEVSHDFGVMFNGVSYDCFLIHGPEFEGFQSVDTVKDDVLESTTYSLLQVHFEKGLLKLLTIDVEYETEIRFRNLMAFEQYYYPKKTYFCSYIKLLDSLIDTKEDVDLLIKEQIIVNKLGSSAAVATMINKLAVGVVQSTLLYGEIGLKLNRHYKSSWNRRCASLKHVYFNTLWRGTATVAAFIVVVLTLTQTVLAILDRAKPTK</sequence>
<feature type="region of interest" description="Disordered" evidence="1">
    <location>
        <begin position="1"/>
        <end position="22"/>
    </location>
</feature>
<keyword evidence="2" id="KW-0812">Transmembrane</keyword>
<dbReference type="PANTHER" id="PTHR31170:SF9">
    <property type="entry name" value="PROTEIN, PUTATIVE (DUF247)-RELATED"/>
    <property type="match status" value="1"/>
</dbReference>
<feature type="transmembrane region" description="Helical" evidence="2">
    <location>
        <begin position="453"/>
        <end position="478"/>
    </location>
</feature>
<evidence type="ECO:0000256" key="1">
    <source>
        <dbReference type="SAM" id="MobiDB-lite"/>
    </source>
</evidence>
<gene>
    <name evidence="4" type="primary">LOC108663678</name>
</gene>
<evidence type="ECO:0000313" key="3">
    <source>
        <dbReference type="Proteomes" id="UP000694886"/>
    </source>
</evidence>